<feature type="region of interest" description="Disordered" evidence="7">
    <location>
        <begin position="679"/>
        <end position="701"/>
    </location>
</feature>
<dbReference type="InterPro" id="IPR007219">
    <property type="entry name" value="XnlR_reg_dom"/>
</dbReference>
<evidence type="ECO:0000313" key="9">
    <source>
        <dbReference type="EMBL" id="TKA70266.1"/>
    </source>
</evidence>
<evidence type="ECO:0000256" key="7">
    <source>
        <dbReference type="SAM" id="MobiDB-lite"/>
    </source>
</evidence>
<protein>
    <recommendedName>
        <fullName evidence="8">Xylanolytic transcriptional activator regulatory domain-containing protein</fullName>
    </recommendedName>
</protein>
<organism evidence="9 10">
    <name type="scientific">Cryomyces minteri</name>
    <dbReference type="NCBI Taxonomy" id="331657"/>
    <lineage>
        <taxon>Eukaryota</taxon>
        <taxon>Fungi</taxon>
        <taxon>Dikarya</taxon>
        <taxon>Ascomycota</taxon>
        <taxon>Pezizomycotina</taxon>
        <taxon>Dothideomycetes</taxon>
        <taxon>Dothideomycetes incertae sedis</taxon>
        <taxon>Cryomyces</taxon>
    </lineage>
</organism>
<sequence>MADSRQTQNFPLTQPTLAPKENQKNYVFVDEYNRHKRVKVSTYDLSEALGELRIDHTATAPYITNQKKSLAEAPAVEEYEIHLPPHISLDLTVRIPPEMMPLDYRAMQYFDYFFTNIHPYVPVINRSYFYQQWHADRGSISPLILEGIFACSSRFMDGPVQGDQWLALASRHEESFKDVPRLSTIQAMLLILKAREAVPKRGYYYRSWMTVVNLVAMAKDLDLHEHHEVHQNGESCGSSTFDCATKTRVWHTLFVVELMIGGAQNRSDFGVSLETVNFDIPGSIPGLDETEVQVSRQFSYFMRSIRNVQQTMLLFTRLKKTNKDWPIDPAFTQHNRDFLTWITDLPQDLQLVYPSDGSSPWTPSHFVANMHAYHDLSVIMHHRPQLQFATESGDISWKHHMTICYNSAKNLCRLQESILRNFGLTGLLCMQRGINFTIYCILTCNMLHLVAFTSPDPEVSSDARDFFERHMRILEQCTSSWPMPEMQAQINALREAFSADTSKPFELKPSFPFGSPSVSQTSLATDGIYRPQASSQGLSFDHPGQAHYNPHPMTPPLSAGGVHLETDSSVAQSLAMMATGQTDPQPRTQVATHVLEPAQWNPTRIFDQWNTAFGLYDLPTSDDTTHSLYLPRPNILAHGSQTTQHLSQLPSPVAYAPPAAPYVTPFMWQDAVASSFGGSQKRGWDYGGQDTMDQTQIKRPR</sequence>
<dbReference type="GO" id="GO:0003677">
    <property type="term" value="F:DNA binding"/>
    <property type="evidence" value="ECO:0007669"/>
    <property type="project" value="UniProtKB-KW"/>
</dbReference>
<keyword evidence="2" id="KW-0862">Zinc</keyword>
<feature type="domain" description="Xylanolytic transcriptional activator regulatory" evidence="8">
    <location>
        <begin position="111"/>
        <end position="260"/>
    </location>
</feature>
<keyword evidence="4" id="KW-0238">DNA-binding</keyword>
<evidence type="ECO:0000259" key="8">
    <source>
        <dbReference type="Pfam" id="PF04082"/>
    </source>
</evidence>
<dbReference type="CDD" id="cd12148">
    <property type="entry name" value="fungal_TF_MHR"/>
    <property type="match status" value="1"/>
</dbReference>
<dbReference type="GO" id="GO:0006351">
    <property type="term" value="P:DNA-templated transcription"/>
    <property type="evidence" value="ECO:0007669"/>
    <property type="project" value="InterPro"/>
</dbReference>
<dbReference type="STRING" id="331657.A0A4U0X4L2"/>
<keyword evidence="1" id="KW-0479">Metal-binding</keyword>
<evidence type="ECO:0000256" key="6">
    <source>
        <dbReference type="ARBA" id="ARBA00023242"/>
    </source>
</evidence>
<reference evidence="9 10" key="1">
    <citation type="submission" date="2017-03" db="EMBL/GenBank/DDBJ databases">
        <title>Genomes of endolithic fungi from Antarctica.</title>
        <authorList>
            <person name="Coleine C."/>
            <person name="Masonjones S."/>
            <person name="Stajich J.E."/>
        </authorList>
    </citation>
    <scope>NUCLEOTIDE SEQUENCE [LARGE SCALE GENOMIC DNA]</scope>
    <source>
        <strain evidence="9 10">CCFEE 5187</strain>
    </source>
</reference>
<evidence type="ECO:0000313" key="10">
    <source>
        <dbReference type="Proteomes" id="UP000308768"/>
    </source>
</evidence>
<comment type="caution">
    <text evidence="9">The sequence shown here is derived from an EMBL/GenBank/DDBJ whole genome shotgun (WGS) entry which is preliminary data.</text>
</comment>
<dbReference type="PANTHER" id="PTHR31313:SF79">
    <property type="entry name" value="C6 FINGER DOMAIN-CONTAINING PROTEIN"/>
    <property type="match status" value="1"/>
</dbReference>
<accession>A0A4U0X4L2</accession>
<evidence type="ECO:0000256" key="1">
    <source>
        <dbReference type="ARBA" id="ARBA00022723"/>
    </source>
</evidence>
<keyword evidence="6" id="KW-0539">Nucleus</keyword>
<dbReference type="Proteomes" id="UP000308768">
    <property type="component" value="Unassembled WGS sequence"/>
</dbReference>
<dbReference type="PANTHER" id="PTHR31313">
    <property type="entry name" value="TY1 ENHANCER ACTIVATOR"/>
    <property type="match status" value="1"/>
</dbReference>
<evidence type="ECO:0000256" key="4">
    <source>
        <dbReference type="ARBA" id="ARBA00023125"/>
    </source>
</evidence>
<gene>
    <name evidence="9" type="ORF">B0A49_05071</name>
</gene>
<dbReference type="OrthoDB" id="2283631at2759"/>
<proteinExistence type="predicted"/>
<feature type="compositionally biased region" description="Polar residues" evidence="7">
    <location>
        <begin position="691"/>
        <end position="701"/>
    </location>
</feature>
<keyword evidence="3" id="KW-0805">Transcription regulation</keyword>
<evidence type="ECO:0000256" key="5">
    <source>
        <dbReference type="ARBA" id="ARBA00023163"/>
    </source>
</evidence>
<evidence type="ECO:0000256" key="3">
    <source>
        <dbReference type="ARBA" id="ARBA00023015"/>
    </source>
</evidence>
<dbReference type="InterPro" id="IPR051615">
    <property type="entry name" value="Transcr_Regulatory_Elem"/>
</dbReference>
<dbReference type="Pfam" id="PF04082">
    <property type="entry name" value="Fungal_trans"/>
    <property type="match status" value="1"/>
</dbReference>
<name>A0A4U0X4L2_9PEZI</name>
<keyword evidence="10" id="KW-1185">Reference proteome</keyword>
<evidence type="ECO:0000256" key="2">
    <source>
        <dbReference type="ARBA" id="ARBA00022833"/>
    </source>
</evidence>
<dbReference type="AlphaFoldDB" id="A0A4U0X4L2"/>
<dbReference type="GO" id="GO:0008270">
    <property type="term" value="F:zinc ion binding"/>
    <property type="evidence" value="ECO:0007669"/>
    <property type="project" value="InterPro"/>
</dbReference>
<dbReference type="EMBL" id="NAJN01000659">
    <property type="protein sequence ID" value="TKA70266.1"/>
    <property type="molecule type" value="Genomic_DNA"/>
</dbReference>
<keyword evidence="5" id="KW-0804">Transcription</keyword>